<evidence type="ECO:0000313" key="2">
    <source>
        <dbReference type="Proteomes" id="UP000470771"/>
    </source>
</evidence>
<name>A0A6N9NGL9_9FLAO</name>
<keyword evidence="2" id="KW-1185">Reference proteome</keyword>
<accession>A0A6N9NGL9</accession>
<gene>
    <name evidence="1" type="ORF">GQN54_02415</name>
</gene>
<protein>
    <submittedName>
        <fullName evidence="1">Uncharacterized protein</fullName>
    </submittedName>
</protein>
<dbReference type="AlphaFoldDB" id="A0A6N9NGL9"/>
<proteinExistence type="predicted"/>
<dbReference type="Proteomes" id="UP000470771">
    <property type="component" value="Unassembled WGS sequence"/>
</dbReference>
<dbReference type="RefSeq" id="WP_160631588.1">
    <property type="nucleotide sequence ID" value="NZ_WWNE01000003.1"/>
</dbReference>
<reference evidence="1 2" key="1">
    <citation type="submission" date="2019-12" db="EMBL/GenBank/DDBJ databases">
        <authorList>
            <person name="Zhao J."/>
        </authorList>
    </citation>
    <scope>NUCLEOTIDE SEQUENCE [LARGE SCALE GENOMIC DNA]</scope>
    <source>
        <strain evidence="1 2">S-15</strain>
    </source>
</reference>
<organism evidence="1 2">
    <name type="scientific">Acidiluteibacter ferrifornacis</name>
    <dbReference type="NCBI Taxonomy" id="2692424"/>
    <lineage>
        <taxon>Bacteria</taxon>
        <taxon>Pseudomonadati</taxon>
        <taxon>Bacteroidota</taxon>
        <taxon>Flavobacteriia</taxon>
        <taxon>Flavobacteriales</taxon>
        <taxon>Cryomorphaceae</taxon>
        <taxon>Acidiluteibacter</taxon>
    </lineage>
</organism>
<comment type="caution">
    <text evidence="1">The sequence shown here is derived from an EMBL/GenBank/DDBJ whole genome shotgun (WGS) entry which is preliminary data.</text>
</comment>
<dbReference type="EMBL" id="WWNE01000003">
    <property type="protein sequence ID" value="NBG64954.1"/>
    <property type="molecule type" value="Genomic_DNA"/>
</dbReference>
<sequence>MQTAAVAQTSLAVDKKGKVKRIHFYRGDIITIKIKEEKNNLTGFIEMIEDSAVIIEGRKVNVNQIEYIINPQGPFIWRLLSQLGIKGAIIYFTLDTGNRVINNEKPIVDEKTLKVTLPFLVVGVVATLIKNKKYRNNGSNIKIVKL</sequence>
<evidence type="ECO:0000313" key="1">
    <source>
        <dbReference type="EMBL" id="NBG64954.1"/>
    </source>
</evidence>